<dbReference type="PANTHER" id="PTHR32552:SF68">
    <property type="entry name" value="FERRICHROME OUTER MEMBRANE TRANSPORTER_PHAGE RECEPTOR"/>
    <property type="match status" value="1"/>
</dbReference>
<evidence type="ECO:0000256" key="13">
    <source>
        <dbReference type="ARBA" id="ARBA00023237"/>
    </source>
</evidence>
<dbReference type="PROSITE" id="PS52016">
    <property type="entry name" value="TONB_DEPENDENT_REC_3"/>
    <property type="match status" value="1"/>
</dbReference>
<evidence type="ECO:0000256" key="5">
    <source>
        <dbReference type="ARBA" id="ARBA00022496"/>
    </source>
</evidence>
<feature type="domain" description="TonB-dependent receptor plug" evidence="18">
    <location>
        <begin position="72"/>
        <end position="176"/>
    </location>
</feature>
<evidence type="ECO:0000256" key="4">
    <source>
        <dbReference type="ARBA" id="ARBA00022452"/>
    </source>
</evidence>
<keyword evidence="9" id="KW-0406">Ion transport</keyword>
<evidence type="ECO:0000256" key="10">
    <source>
        <dbReference type="ARBA" id="ARBA00023077"/>
    </source>
</evidence>
<dbReference type="Gene3D" id="2.40.170.20">
    <property type="entry name" value="TonB-dependent receptor, beta-barrel domain"/>
    <property type="match status" value="1"/>
</dbReference>
<organism evidence="19 20">
    <name type="scientific">Endosaccharibacter trunci</name>
    <dbReference type="NCBI Taxonomy" id="2812733"/>
    <lineage>
        <taxon>Bacteria</taxon>
        <taxon>Pseudomonadati</taxon>
        <taxon>Pseudomonadota</taxon>
        <taxon>Alphaproteobacteria</taxon>
        <taxon>Acetobacterales</taxon>
        <taxon>Acetobacteraceae</taxon>
        <taxon>Endosaccharibacter</taxon>
    </lineage>
</organism>
<evidence type="ECO:0000313" key="20">
    <source>
        <dbReference type="Proteomes" id="UP001524587"/>
    </source>
</evidence>
<comment type="subcellular location">
    <subcellularLocation>
        <location evidence="1 14">Cell outer membrane</location>
        <topology evidence="1 14">Multi-pass membrane protein</topology>
    </subcellularLocation>
</comment>
<evidence type="ECO:0000259" key="17">
    <source>
        <dbReference type="Pfam" id="PF00593"/>
    </source>
</evidence>
<dbReference type="RefSeq" id="WP_422865271.1">
    <property type="nucleotide sequence ID" value="NZ_JAMSKV010000016.1"/>
</dbReference>
<keyword evidence="5" id="KW-0410">Iron transport</keyword>
<dbReference type="InterPro" id="IPR000531">
    <property type="entry name" value="Beta-barrel_TonB"/>
</dbReference>
<keyword evidence="13 14" id="KW-0998">Cell outer membrane</keyword>
<accession>A0ABT1WCD3</accession>
<keyword evidence="12 19" id="KW-0675">Receptor</keyword>
<protein>
    <submittedName>
        <fullName evidence="19">TonB-dependent siderophore receptor</fullName>
    </submittedName>
</protein>
<sequence>MSFRACLLGATLPVSMLVWPLAPAAQAAQAGLAQAASPDPGDPDETLSVLGVRQSPLVPKSSSAATKTDTPLIDTPESVSVVTRAQMDQMNARTLVEALRYTAGVSTEAQNGFSTRYDLLSIRGFTSNADQYVDGLKLFNGAYYANQQIDTNLVDRYDILKGPPSVLYGQSDPGGVINITSKLPTATPLHQVSIEGGSYGYVRGSADLGGPIDQSGHWLYRLAATGTTSGTQDHHTRVERYGVAPAVSWVPDANTTLTVNGFFQKDPRGGDYDNAPIYGTVLPNSNGPIPYSKFTGDDSFERFDRTQAAIAYQLSHRLNSNWSVRSVARYANIGTEYNEVYAGAFPDADSRIAPRYSSGSEEHYDTITLEEQLHGRFQTGAVRHSVLFGVNWQNLRDSYNYYAGSVASIDLYGPYRSAPIPPLTPLLFDSVSTNQEAIFGEDQMSWGRLHLQIGGREDWSEITTRNALDQSANFDQGDRAFTWRAGILYAFANGISPYFNYSRSFQPVNQLSSTGAPFKPTRGEQFEVGTKWQPTGFNGFFSAALFHIQETNVLVSDPNNLNFSIQTGGIRSQGVELEAHADLTRRLNIVAAYTYQDATFNKNSGALDGRRQSQVPQQFFSVWGHYDIHDGPLDGLGFGVGVRYQGNTITDNTVEYATSPFTLVDAEAQYQLGHLLPRLRGATLQVTAQNLLDKSYITSCYSNSFGCYWGTRRNVIGRLTYRW</sequence>
<proteinExistence type="inferred from homology"/>
<dbReference type="InterPro" id="IPR012910">
    <property type="entry name" value="Plug_dom"/>
</dbReference>
<keyword evidence="4 14" id="KW-1134">Transmembrane beta strand</keyword>
<evidence type="ECO:0000256" key="2">
    <source>
        <dbReference type="ARBA" id="ARBA00009810"/>
    </source>
</evidence>
<dbReference type="CDD" id="cd01347">
    <property type="entry name" value="ligand_gated_channel"/>
    <property type="match status" value="1"/>
</dbReference>
<evidence type="ECO:0000256" key="11">
    <source>
        <dbReference type="ARBA" id="ARBA00023136"/>
    </source>
</evidence>
<comment type="caution">
    <text evidence="19">The sequence shown here is derived from an EMBL/GenBank/DDBJ whole genome shotgun (WGS) entry which is preliminary data.</text>
</comment>
<dbReference type="InterPro" id="IPR039426">
    <property type="entry name" value="TonB-dep_rcpt-like"/>
</dbReference>
<keyword evidence="11 14" id="KW-0472">Membrane</keyword>
<evidence type="ECO:0000256" key="1">
    <source>
        <dbReference type="ARBA" id="ARBA00004571"/>
    </source>
</evidence>
<keyword evidence="7 16" id="KW-0732">Signal</keyword>
<evidence type="ECO:0000256" key="15">
    <source>
        <dbReference type="RuleBase" id="RU003357"/>
    </source>
</evidence>
<name>A0ABT1WCD3_9PROT</name>
<keyword evidence="6 14" id="KW-0812">Transmembrane</keyword>
<evidence type="ECO:0000256" key="8">
    <source>
        <dbReference type="ARBA" id="ARBA00023004"/>
    </source>
</evidence>
<dbReference type="NCBIfam" id="TIGR01783">
    <property type="entry name" value="TonB-siderophor"/>
    <property type="match status" value="1"/>
</dbReference>
<keyword evidence="20" id="KW-1185">Reference proteome</keyword>
<dbReference type="InterPro" id="IPR036942">
    <property type="entry name" value="Beta-barrel_TonB_sf"/>
</dbReference>
<dbReference type="Proteomes" id="UP001524587">
    <property type="component" value="Unassembled WGS sequence"/>
</dbReference>
<dbReference type="EMBL" id="JAMSKV010000016">
    <property type="protein sequence ID" value="MCQ8279781.1"/>
    <property type="molecule type" value="Genomic_DNA"/>
</dbReference>
<feature type="signal peptide" evidence="16">
    <location>
        <begin position="1"/>
        <end position="27"/>
    </location>
</feature>
<feature type="chain" id="PRO_5047293563" evidence="16">
    <location>
        <begin position="28"/>
        <end position="723"/>
    </location>
</feature>
<evidence type="ECO:0000256" key="6">
    <source>
        <dbReference type="ARBA" id="ARBA00022692"/>
    </source>
</evidence>
<dbReference type="Pfam" id="PF07715">
    <property type="entry name" value="Plug"/>
    <property type="match status" value="1"/>
</dbReference>
<dbReference type="PANTHER" id="PTHR32552">
    <property type="entry name" value="FERRICHROME IRON RECEPTOR-RELATED"/>
    <property type="match status" value="1"/>
</dbReference>
<reference evidence="19 20" key="1">
    <citation type="submission" date="2022-06" db="EMBL/GenBank/DDBJ databases">
        <title>Endosaccharibacter gen. nov., sp. nov., endophytic bacteria isolated from sugarcane.</title>
        <authorList>
            <person name="Pitiwittayakul N."/>
            <person name="Yukphan P."/>
            <person name="Charoenyingcharoen P."/>
            <person name="Tanasupawat S."/>
        </authorList>
    </citation>
    <scope>NUCLEOTIDE SEQUENCE [LARGE SCALE GENOMIC DNA]</scope>
    <source>
        <strain evidence="19 20">KSS8</strain>
    </source>
</reference>
<feature type="domain" description="TonB-dependent receptor-like beta-barrel" evidence="17">
    <location>
        <begin position="251"/>
        <end position="691"/>
    </location>
</feature>
<dbReference type="Gene3D" id="2.170.130.10">
    <property type="entry name" value="TonB-dependent receptor, plug domain"/>
    <property type="match status" value="1"/>
</dbReference>
<evidence type="ECO:0000256" key="12">
    <source>
        <dbReference type="ARBA" id="ARBA00023170"/>
    </source>
</evidence>
<evidence type="ECO:0000256" key="9">
    <source>
        <dbReference type="ARBA" id="ARBA00023065"/>
    </source>
</evidence>
<dbReference type="InterPro" id="IPR037066">
    <property type="entry name" value="Plug_dom_sf"/>
</dbReference>
<evidence type="ECO:0000256" key="3">
    <source>
        <dbReference type="ARBA" id="ARBA00022448"/>
    </source>
</evidence>
<keyword evidence="3 14" id="KW-0813">Transport</keyword>
<evidence type="ECO:0000256" key="14">
    <source>
        <dbReference type="PROSITE-ProRule" id="PRU01360"/>
    </source>
</evidence>
<gene>
    <name evidence="19" type="ORF">NFI95_15150</name>
</gene>
<evidence type="ECO:0000259" key="18">
    <source>
        <dbReference type="Pfam" id="PF07715"/>
    </source>
</evidence>
<comment type="similarity">
    <text evidence="2 14 15">Belongs to the TonB-dependent receptor family.</text>
</comment>
<dbReference type="InterPro" id="IPR010105">
    <property type="entry name" value="TonB_sidphr_rcpt"/>
</dbReference>
<keyword evidence="8" id="KW-0408">Iron</keyword>
<dbReference type="Pfam" id="PF00593">
    <property type="entry name" value="TonB_dep_Rec_b-barrel"/>
    <property type="match status" value="1"/>
</dbReference>
<evidence type="ECO:0000256" key="7">
    <source>
        <dbReference type="ARBA" id="ARBA00022729"/>
    </source>
</evidence>
<keyword evidence="10 15" id="KW-0798">TonB box</keyword>
<dbReference type="SUPFAM" id="SSF56935">
    <property type="entry name" value="Porins"/>
    <property type="match status" value="1"/>
</dbReference>
<evidence type="ECO:0000313" key="19">
    <source>
        <dbReference type="EMBL" id="MCQ8279781.1"/>
    </source>
</evidence>
<evidence type="ECO:0000256" key="16">
    <source>
        <dbReference type="SAM" id="SignalP"/>
    </source>
</evidence>